<keyword evidence="4" id="KW-0949">S-adenosyl-L-methionine</keyword>
<dbReference type="GO" id="GO:0003677">
    <property type="term" value="F:DNA binding"/>
    <property type="evidence" value="ECO:0007669"/>
    <property type="project" value="InterPro"/>
</dbReference>
<dbReference type="InterPro" id="IPR003356">
    <property type="entry name" value="DNA_methylase_A-5"/>
</dbReference>
<evidence type="ECO:0000313" key="8">
    <source>
        <dbReference type="Proteomes" id="UP000289664"/>
    </source>
</evidence>
<evidence type="ECO:0000256" key="1">
    <source>
        <dbReference type="ARBA" id="ARBA00011900"/>
    </source>
</evidence>
<keyword evidence="8" id="KW-1185">Reference proteome</keyword>
<dbReference type="GO" id="GO:0009307">
    <property type="term" value="P:DNA restriction-modification system"/>
    <property type="evidence" value="ECO:0007669"/>
    <property type="project" value="UniProtKB-KW"/>
</dbReference>
<dbReference type="eggNOG" id="COG0286">
    <property type="taxonomic scope" value="Bacteria"/>
</dbReference>
<gene>
    <name evidence="7" type="ORF">HDCHBGLK_01820</name>
</gene>
<proteinExistence type="predicted"/>
<evidence type="ECO:0000256" key="2">
    <source>
        <dbReference type="ARBA" id="ARBA00022603"/>
    </source>
</evidence>
<organism evidence="7 8">
    <name type="scientific">Clostridium scindens (strain ATCC 35704 / DSM 5676 / VPI 13733 / 19)</name>
    <dbReference type="NCBI Taxonomy" id="411468"/>
    <lineage>
        <taxon>Bacteria</taxon>
        <taxon>Bacillati</taxon>
        <taxon>Bacillota</taxon>
        <taxon>Clostridia</taxon>
        <taxon>Lachnospirales</taxon>
        <taxon>Lachnospiraceae</taxon>
    </lineage>
</organism>
<dbReference type="KEGG" id="csci:HDCHBGLK_01820"/>
<dbReference type="GO" id="GO:0009007">
    <property type="term" value="F:site-specific DNA-methyltransferase (adenine-specific) activity"/>
    <property type="evidence" value="ECO:0007669"/>
    <property type="project" value="UniProtKB-EC"/>
</dbReference>
<dbReference type="AlphaFoldDB" id="B0NIH1"/>
<accession>B0NIH1</accession>
<protein>
    <recommendedName>
        <fullName evidence="1">site-specific DNA-methyltransferase (adenine-specific)</fullName>
        <ecNumber evidence="1">2.1.1.72</ecNumber>
    </recommendedName>
</protein>
<dbReference type="InterPro" id="IPR002052">
    <property type="entry name" value="DNA_methylase_N6_adenine_CS"/>
</dbReference>
<dbReference type="PRINTS" id="PR00507">
    <property type="entry name" value="N12N6MTFRASE"/>
</dbReference>
<dbReference type="GO" id="GO:0032259">
    <property type="term" value="P:methylation"/>
    <property type="evidence" value="ECO:0007669"/>
    <property type="project" value="UniProtKB-KW"/>
</dbReference>
<keyword evidence="2 7" id="KW-0489">Methyltransferase</keyword>
<sequence length="304" mass="34797">MVDMVNPQLGEQVLDFACGTGGFLVCALEHLRKQVRNIDDEAQLQNSILGVEKKPLPHMLCTTNLILHNIDNPQIRHDNSLGYPIKNIKPKDKVDIILTNPPFGGIEEDGIEDNFPANYKTKETADLFLVLMMYKLKQTGRAAIVLPDGFLFGEGVKTAIKEKLLNEFNLHTIVRLPNGVFSPYTGINTNLLFLERGTTQEIWFYEHQLPEGYKNYTKTKPIKLDEFEVEKAWWNARKETDCAWRVSIDEIKARGYNLDFKNPNKESDSVLLSVDEIIDRLTDSMRTTRNILEEIKGAMKNENR</sequence>
<dbReference type="PANTHER" id="PTHR42933">
    <property type="entry name" value="SLR6095 PROTEIN"/>
    <property type="match status" value="1"/>
</dbReference>
<dbReference type="EMBL" id="CP036170">
    <property type="protein sequence ID" value="QBF74418.1"/>
    <property type="molecule type" value="Genomic_DNA"/>
</dbReference>
<dbReference type="InterPro" id="IPR029063">
    <property type="entry name" value="SAM-dependent_MTases_sf"/>
</dbReference>
<dbReference type="Proteomes" id="UP000289664">
    <property type="component" value="Chromosome"/>
</dbReference>
<dbReference type="PROSITE" id="PS00092">
    <property type="entry name" value="N6_MTASE"/>
    <property type="match status" value="1"/>
</dbReference>
<evidence type="ECO:0000256" key="6">
    <source>
        <dbReference type="ARBA" id="ARBA00047942"/>
    </source>
</evidence>
<keyword evidence="5" id="KW-0680">Restriction system</keyword>
<comment type="catalytic activity">
    <reaction evidence="6">
        <text>a 2'-deoxyadenosine in DNA + S-adenosyl-L-methionine = an N(6)-methyl-2'-deoxyadenosine in DNA + S-adenosyl-L-homocysteine + H(+)</text>
        <dbReference type="Rhea" id="RHEA:15197"/>
        <dbReference type="Rhea" id="RHEA-COMP:12418"/>
        <dbReference type="Rhea" id="RHEA-COMP:12419"/>
        <dbReference type="ChEBI" id="CHEBI:15378"/>
        <dbReference type="ChEBI" id="CHEBI:57856"/>
        <dbReference type="ChEBI" id="CHEBI:59789"/>
        <dbReference type="ChEBI" id="CHEBI:90615"/>
        <dbReference type="ChEBI" id="CHEBI:90616"/>
        <dbReference type="EC" id="2.1.1.72"/>
    </reaction>
</comment>
<evidence type="ECO:0000313" key="7">
    <source>
        <dbReference type="EMBL" id="QBF74418.1"/>
    </source>
</evidence>
<dbReference type="STRING" id="411468.CLOSCI_03290"/>
<dbReference type="SUPFAM" id="SSF53335">
    <property type="entry name" value="S-adenosyl-L-methionine-dependent methyltransferases"/>
    <property type="match status" value="1"/>
</dbReference>
<dbReference type="REBASE" id="303265">
    <property type="entry name" value="M.Csc35704ORF1819P"/>
</dbReference>
<dbReference type="CDD" id="cd02440">
    <property type="entry name" value="AdoMet_MTases"/>
    <property type="match status" value="1"/>
</dbReference>
<dbReference type="Pfam" id="PF02384">
    <property type="entry name" value="N6_Mtase"/>
    <property type="match status" value="1"/>
</dbReference>
<evidence type="ECO:0000256" key="4">
    <source>
        <dbReference type="ARBA" id="ARBA00022691"/>
    </source>
</evidence>
<dbReference type="EC" id="2.1.1.72" evidence="1"/>
<evidence type="ECO:0000256" key="3">
    <source>
        <dbReference type="ARBA" id="ARBA00022679"/>
    </source>
</evidence>
<dbReference type="PANTHER" id="PTHR42933:SF4">
    <property type="entry name" value="TYPE I RESTRICTION ENZYME ECOKI METHYLASE SUBUNIT"/>
    <property type="match status" value="1"/>
</dbReference>
<evidence type="ECO:0000256" key="5">
    <source>
        <dbReference type="ARBA" id="ARBA00022747"/>
    </source>
</evidence>
<keyword evidence="3 7" id="KW-0808">Transferase</keyword>
<dbReference type="Gene3D" id="3.40.50.150">
    <property type="entry name" value="Vaccinia Virus protein VP39"/>
    <property type="match status" value="1"/>
</dbReference>
<name>B0NIH1_CLOS5</name>
<dbReference type="HOGENOM" id="CLU_018284_4_0_9"/>
<reference evidence="7 8" key="1">
    <citation type="journal article" date="2019" name="Appl. Environ. Microbiol.">
        <title>Clostridium scindens ATCC 35704: integration of nutritional requirements, the complete genome sequence, and global transcriptional responses to bile acids.</title>
        <authorList>
            <person name="Devendran S."/>
            <person name="Shrestha R."/>
            <person name="Alves J.M.P."/>
            <person name="Wolf P.G."/>
            <person name="Ly L."/>
            <person name="Hernandez A.G."/>
            <person name="Mendez-Garcia C."/>
            <person name="Inboden A."/>
            <person name="Wiley J."/>
            <person name="Paul O."/>
            <person name="Allen A."/>
            <person name="Springer E."/>
            <person name="Wright C.L."/>
            <person name="Fields C.J."/>
            <person name="Daniel S.L."/>
            <person name="Ridlon J.M."/>
        </authorList>
    </citation>
    <scope>NUCLEOTIDE SEQUENCE [LARGE SCALE GENOMIC DNA]</scope>
    <source>
        <strain evidence="7 8">ATCC 35704</strain>
    </source>
</reference>
<dbReference type="GO" id="GO:0008170">
    <property type="term" value="F:N-methyltransferase activity"/>
    <property type="evidence" value="ECO:0007669"/>
    <property type="project" value="InterPro"/>
</dbReference>
<dbReference type="InterPro" id="IPR051537">
    <property type="entry name" value="DNA_Adenine_Mtase"/>
</dbReference>